<comment type="caution">
    <text evidence="9">The sequence shown here is derived from an EMBL/GenBank/DDBJ whole genome shotgun (WGS) entry which is preliminary data.</text>
</comment>
<evidence type="ECO:0000256" key="5">
    <source>
        <dbReference type="ARBA" id="ARBA00022801"/>
    </source>
</evidence>
<evidence type="ECO:0000313" key="9">
    <source>
        <dbReference type="EMBL" id="KAF2996862.1"/>
    </source>
</evidence>
<dbReference type="Proteomes" id="UP000801428">
    <property type="component" value="Unassembled WGS sequence"/>
</dbReference>
<keyword evidence="6" id="KW-0106">Calcium</keyword>
<keyword evidence="10" id="KW-1185">Reference proteome</keyword>
<evidence type="ECO:0000256" key="8">
    <source>
        <dbReference type="RuleBase" id="RU361238"/>
    </source>
</evidence>
<accession>A0A9P4T7T7</accession>
<keyword evidence="3" id="KW-0479">Metal-binding</keyword>
<dbReference type="InterPro" id="IPR011118">
    <property type="entry name" value="Tannase/feruloyl_esterase"/>
</dbReference>
<dbReference type="SUPFAM" id="SSF53474">
    <property type="entry name" value="alpha/beta-Hydrolases"/>
    <property type="match status" value="1"/>
</dbReference>
<comment type="similarity">
    <text evidence="1 8">Belongs to the tannase family.</text>
</comment>
<protein>
    <recommendedName>
        <fullName evidence="8">Carboxylic ester hydrolase</fullName>
        <ecNumber evidence="8">3.1.1.-</ecNumber>
    </recommendedName>
</protein>
<evidence type="ECO:0000256" key="2">
    <source>
        <dbReference type="ARBA" id="ARBA00022487"/>
    </source>
</evidence>
<sequence>MNAIESRVDSTSVSFCNVTFTYTHPGQNDSILVWLALPEAWNGRFQGVGGGGWVTGYPTEMVPAILRGYAAVSTDGGHDGFSQPADQWAQVSPGNVDLYVLQNFASVALNDMTVFGKQLTESYYGKPIKNSYWSGCSTGGRQGLMMAQRYPNAYDGILATAPGNYWAELLPSFFWPQWIMKQIGYFPPQCELDAITAAAINACDELDGIKDNIIGLTGACNFDPSTVVGQPYACGEVKGIISDKAALIANSTWTGSVSLEGKLQWPGIAPGAPLSGRANTTCDAYGHNCTGVPFSVSTEWLRLFVEKDPAFDPYNYSHAEWDRAVHASVQQYDSIIGTSDPDLTDFKSAGGKMITWHGMADQLIPFNQTVRYYNQVLGLDAEASDFYRFFAAPGVDHCSGGIGAQPTDPLAALIAWVENGEIPQTLAANRTVNGSNWEHDLCLYPLASIYKGGDPAVASSYQCE</sequence>
<dbReference type="PANTHER" id="PTHR33938:SF8">
    <property type="entry name" value="CARBOXYLIC ESTER HYDROLASE"/>
    <property type="match status" value="1"/>
</dbReference>
<proteinExistence type="inferred from homology"/>
<reference evidence="9" key="1">
    <citation type="submission" date="2019-04" db="EMBL/GenBank/DDBJ databases">
        <title>Sequencing of skin fungus with MAO and IRED activity.</title>
        <authorList>
            <person name="Marsaioli A.J."/>
            <person name="Bonatto J.M.C."/>
            <person name="Reis Junior O."/>
        </authorList>
    </citation>
    <scope>NUCLEOTIDE SEQUENCE</scope>
    <source>
        <strain evidence="9">30M1</strain>
    </source>
</reference>
<keyword evidence="7" id="KW-1015">Disulfide bond</keyword>
<dbReference type="Gene3D" id="3.40.50.1820">
    <property type="entry name" value="alpha/beta hydrolase"/>
    <property type="match status" value="1"/>
</dbReference>
<dbReference type="OrthoDB" id="3039123at2759"/>
<keyword evidence="2" id="KW-0719">Serine esterase</keyword>
<dbReference type="PANTHER" id="PTHR33938">
    <property type="entry name" value="FERULOYL ESTERASE B-RELATED"/>
    <property type="match status" value="1"/>
</dbReference>
<gene>
    <name evidence="9" type="ORF">E8E13_004404</name>
</gene>
<evidence type="ECO:0000313" key="10">
    <source>
        <dbReference type="Proteomes" id="UP000801428"/>
    </source>
</evidence>
<evidence type="ECO:0000256" key="6">
    <source>
        <dbReference type="ARBA" id="ARBA00022837"/>
    </source>
</evidence>
<evidence type="ECO:0000256" key="3">
    <source>
        <dbReference type="ARBA" id="ARBA00022723"/>
    </source>
</evidence>
<dbReference type="AlphaFoldDB" id="A0A9P4T7T7"/>
<name>A0A9P4T7T7_CURKU</name>
<dbReference type="EC" id="3.1.1.-" evidence="8"/>
<organism evidence="9 10">
    <name type="scientific">Curvularia kusanoi</name>
    <name type="common">Cochliobolus kusanoi</name>
    <dbReference type="NCBI Taxonomy" id="90978"/>
    <lineage>
        <taxon>Eukaryota</taxon>
        <taxon>Fungi</taxon>
        <taxon>Dikarya</taxon>
        <taxon>Ascomycota</taxon>
        <taxon>Pezizomycotina</taxon>
        <taxon>Dothideomycetes</taxon>
        <taxon>Pleosporomycetidae</taxon>
        <taxon>Pleosporales</taxon>
        <taxon>Pleosporineae</taxon>
        <taxon>Pleosporaceae</taxon>
        <taxon>Curvularia</taxon>
    </lineage>
</organism>
<dbReference type="EMBL" id="SWKU01000025">
    <property type="protein sequence ID" value="KAF2996862.1"/>
    <property type="molecule type" value="Genomic_DNA"/>
</dbReference>
<evidence type="ECO:0000256" key="1">
    <source>
        <dbReference type="ARBA" id="ARBA00006249"/>
    </source>
</evidence>
<evidence type="ECO:0000256" key="4">
    <source>
        <dbReference type="ARBA" id="ARBA00022729"/>
    </source>
</evidence>
<dbReference type="GO" id="GO:0046872">
    <property type="term" value="F:metal ion binding"/>
    <property type="evidence" value="ECO:0007669"/>
    <property type="project" value="UniProtKB-KW"/>
</dbReference>
<dbReference type="InterPro" id="IPR029058">
    <property type="entry name" value="AB_hydrolase_fold"/>
</dbReference>
<dbReference type="Pfam" id="PF07519">
    <property type="entry name" value="Tannase"/>
    <property type="match status" value="1"/>
</dbReference>
<keyword evidence="5 8" id="KW-0378">Hydrolase</keyword>
<keyword evidence="4" id="KW-0732">Signal</keyword>
<evidence type="ECO:0000256" key="7">
    <source>
        <dbReference type="ARBA" id="ARBA00023157"/>
    </source>
</evidence>
<dbReference type="GO" id="GO:0030600">
    <property type="term" value="F:feruloyl esterase activity"/>
    <property type="evidence" value="ECO:0007669"/>
    <property type="project" value="UniProtKB-ARBA"/>
</dbReference>